<dbReference type="Proteomes" id="UP000799767">
    <property type="component" value="Unassembled WGS sequence"/>
</dbReference>
<gene>
    <name evidence="3" type="ORF">BDY17DRAFT_288622</name>
</gene>
<dbReference type="InterPro" id="IPR036047">
    <property type="entry name" value="F-box-like_dom_sf"/>
</dbReference>
<feature type="compositionally biased region" description="Polar residues" evidence="1">
    <location>
        <begin position="14"/>
        <end position="29"/>
    </location>
</feature>
<evidence type="ECO:0000259" key="2">
    <source>
        <dbReference type="SMART" id="SM00256"/>
    </source>
</evidence>
<dbReference type="RefSeq" id="XP_033593832.1">
    <property type="nucleotide sequence ID" value="XM_033732222.1"/>
</dbReference>
<dbReference type="EMBL" id="MU001631">
    <property type="protein sequence ID" value="KAF2487263.1"/>
    <property type="molecule type" value="Genomic_DNA"/>
</dbReference>
<evidence type="ECO:0000313" key="3">
    <source>
        <dbReference type="EMBL" id="KAF2487263.1"/>
    </source>
</evidence>
<reference evidence="3" key="1">
    <citation type="journal article" date="2020" name="Stud. Mycol.">
        <title>101 Dothideomycetes genomes: a test case for predicting lifestyles and emergence of pathogens.</title>
        <authorList>
            <person name="Haridas S."/>
            <person name="Albert R."/>
            <person name="Binder M."/>
            <person name="Bloem J."/>
            <person name="Labutti K."/>
            <person name="Salamov A."/>
            <person name="Andreopoulos B."/>
            <person name="Baker S."/>
            <person name="Barry K."/>
            <person name="Bills G."/>
            <person name="Bluhm B."/>
            <person name="Cannon C."/>
            <person name="Castanera R."/>
            <person name="Culley D."/>
            <person name="Daum C."/>
            <person name="Ezra D."/>
            <person name="Gonzalez J."/>
            <person name="Henrissat B."/>
            <person name="Kuo A."/>
            <person name="Liang C."/>
            <person name="Lipzen A."/>
            <person name="Lutzoni F."/>
            <person name="Magnuson J."/>
            <person name="Mondo S."/>
            <person name="Nolan M."/>
            <person name="Ohm R."/>
            <person name="Pangilinan J."/>
            <person name="Park H.-J."/>
            <person name="Ramirez L."/>
            <person name="Alfaro M."/>
            <person name="Sun H."/>
            <person name="Tritt A."/>
            <person name="Yoshinaga Y."/>
            <person name="Zwiers L.-H."/>
            <person name="Turgeon B."/>
            <person name="Goodwin S."/>
            <person name="Spatafora J."/>
            <person name="Crous P."/>
            <person name="Grigoriev I."/>
        </authorList>
    </citation>
    <scope>NUCLEOTIDE SEQUENCE</scope>
    <source>
        <strain evidence="3">CBS 113389</strain>
    </source>
</reference>
<dbReference type="AlphaFoldDB" id="A0A6A6Q6J6"/>
<dbReference type="CDD" id="cd09917">
    <property type="entry name" value="F-box_SF"/>
    <property type="match status" value="1"/>
</dbReference>
<dbReference type="Gene3D" id="1.20.1280.50">
    <property type="match status" value="1"/>
</dbReference>
<dbReference type="SUPFAM" id="SSF81383">
    <property type="entry name" value="F-box domain"/>
    <property type="match status" value="1"/>
</dbReference>
<evidence type="ECO:0000313" key="4">
    <source>
        <dbReference type="Proteomes" id="UP000799767"/>
    </source>
</evidence>
<dbReference type="OrthoDB" id="3800738at2759"/>
<accession>A0A6A6Q6J6</accession>
<evidence type="ECO:0000256" key="1">
    <source>
        <dbReference type="SAM" id="MobiDB-lite"/>
    </source>
</evidence>
<proteinExistence type="predicted"/>
<name>A0A6A6Q6J6_9PEZI</name>
<dbReference type="SMART" id="SM00256">
    <property type="entry name" value="FBOX"/>
    <property type="match status" value="1"/>
</dbReference>
<protein>
    <recommendedName>
        <fullName evidence="2">F-box domain-containing protein</fullName>
    </recommendedName>
</protein>
<dbReference type="Pfam" id="PF00646">
    <property type="entry name" value="F-box"/>
    <property type="match status" value="1"/>
</dbReference>
<feature type="region of interest" description="Disordered" evidence="1">
    <location>
        <begin position="1"/>
        <end position="30"/>
    </location>
</feature>
<dbReference type="GeneID" id="54473224"/>
<dbReference type="InterPro" id="IPR001810">
    <property type="entry name" value="F-box_dom"/>
</dbReference>
<feature type="domain" description="F-box" evidence="2">
    <location>
        <begin position="36"/>
        <end position="75"/>
    </location>
</feature>
<keyword evidence="4" id="KW-1185">Reference proteome</keyword>
<sequence length="258" mass="29945">MATPKRRRSEQEDVTTPANDNENVNNSPASERALRIPELLEMILLQLPMKDLLLAQRVSKRWQHSIQSSINLRRALFVDPVACSPVSYLDWRLDDKDCYRHKKLNLGEHLRGPDRNDKPKIYPTHWGKTSDDAGKYNVFVNPLLAKLYPVLAADGLYWSETLEDLPAAAQHEEASWKKMYITQPPVNCMTMERDSAVDDSTDADWTIKQLQYTEGLDMDDVWIWLTHRAQTVWIEGRHLWKEYTGSRDLSRVEQRGGR</sequence>
<organism evidence="3 4">
    <name type="scientific">Neohortaea acidophila</name>
    <dbReference type="NCBI Taxonomy" id="245834"/>
    <lineage>
        <taxon>Eukaryota</taxon>
        <taxon>Fungi</taxon>
        <taxon>Dikarya</taxon>
        <taxon>Ascomycota</taxon>
        <taxon>Pezizomycotina</taxon>
        <taxon>Dothideomycetes</taxon>
        <taxon>Dothideomycetidae</taxon>
        <taxon>Mycosphaerellales</taxon>
        <taxon>Teratosphaeriaceae</taxon>
        <taxon>Neohortaea</taxon>
    </lineage>
</organism>